<feature type="region of interest" description="Disordered" evidence="1">
    <location>
        <begin position="49"/>
        <end position="114"/>
    </location>
</feature>
<accession>A0A6J4M6P0</accession>
<feature type="non-terminal residue" evidence="2">
    <location>
        <position position="1"/>
    </location>
</feature>
<evidence type="ECO:0000256" key="1">
    <source>
        <dbReference type="SAM" id="MobiDB-lite"/>
    </source>
</evidence>
<feature type="region of interest" description="Disordered" evidence="1">
    <location>
        <begin position="1"/>
        <end position="34"/>
    </location>
</feature>
<dbReference type="EMBL" id="CADCUG010000133">
    <property type="protein sequence ID" value="CAA9349706.1"/>
    <property type="molecule type" value="Genomic_DNA"/>
</dbReference>
<protein>
    <submittedName>
        <fullName evidence="2">Uncharacterized protein</fullName>
    </submittedName>
</protein>
<dbReference type="AlphaFoldDB" id="A0A6J4M6P0"/>
<feature type="non-terminal residue" evidence="2">
    <location>
        <position position="114"/>
    </location>
</feature>
<evidence type="ECO:0000313" key="2">
    <source>
        <dbReference type="EMBL" id="CAA9349706.1"/>
    </source>
</evidence>
<organism evidence="2">
    <name type="scientific">uncultured Nocardioidaceae bacterium</name>
    <dbReference type="NCBI Taxonomy" id="253824"/>
    <lineage>
        <taxon>Bacteria</taxon>
        <taxon>Bacillati</taxon>
        <taxon>Actinomycetota</taxon>
        <taxon>Actinomycetes</taxon>
        <taxon>Propionibacteriales</taxon>
        <taxon>Nocardioidaceae</taxon>
        <taxon>environmental samples</taxon>
    </lineage>
</organism>
<name>A0A6J4M6P0_9ACTN</name>
<gene>
    <name evidence="2" type="ORF">AVDCRST_MAG29-2150</name>
</gene>
<reference evidence="2" key="1">
    <citation type="submission" date="2020-02" db="EMBL/GenBank/DDBJ databases">
        <authorList>
            <person name="Meier V. D."/>
        </authorList>
    </citation>
    <scope>NUCLEOTIDE SEQUENCE</scope>
    <source>
        <strain evidence="2">AVDCRST_MAG29</strain>
    </source>
</reference>
<sequence>EPGSAVARHSDRGGRPRRPRGGEGSADQTGCPARLSALHAVRRVVRRGDLLGRGARHLGRGGAGDAGLGRAPGQRRPAALAGHRPGGPGAVSARQARVRHTSAGLAEPSTGPLL</sequence>
<proteinExistence type="predicted"/>